<evidence type="ECO:0000256" key="1">
    <source>
        <dbReference type="ARBA" id="ARBA00004651"/>
    </source>
</evidence>
<evidence type="ECO:0000256" key="6">
    <source>
        <dbReference type="ARBA" id="ARBA00023136"/>
    </source>
</evidence>
<protein>
    <submittedName>
        <fullName evidence="9">MFS transporter</fullName>
    </submittedName>
</protein>
<keyword evidence="4 7" id="KW-0812">Transmembrane</keyword>
<evidence type="ECO:0000256" key="7">
    <source>
        <dbReference type="SAM" id="Phobius"/>
    </source>
</evidence>
<keyword evidence="5 7" id="KW-1133">Transmembrane helix</keyword>
<comment type="subcellular location">
    <subcellularLocation>
        <location evidence="1">Cell membrane</location>
        <topology evidence="1">Multi-pass membrane protein</topology>
    </subcellularLocation>
</comment>
<evidence type="ECO:0000259" key="8">
    <source>
        <dbReference type="PROSITE" id="PS50850"/>
    </source>
</evidence>
<feature type="domain" description="Major facilitator superfamily (MFS) profile" evidence="8">
    <location>
        <begin position="9"/>
        <end position="134"/>
    </location>
</feature>
<evidence type="ECO:0000256" key="3">
    <source>
        <dbReference type="ARBA" id="ARBA00022475"/>
    </source>
</evidence>
<dbReference type="InterPro" id="IPR036259">
    <property type="entry name" value="MFS_trans_sf"/>
</dbReference>
<dbReference type="AlphaFoldDB" id="A0AAU7QES6"/>
<dbReference type="PANTHER" id="PTHR42718:SF46">
    <property type="entry name" value="BLR6921 PROTEIN"/>
    <property type="match status" value="1"/>
</dbReference>
<sequence>MNINHSTWLLGIASITFFMQSLDTTMLYLAIPSMAASLHQSSLSMGLAVISYMLTVMIFTPLCGWLADSYGYRRIYLAALGLFTLGTLLCAFAGTLGSLTLARFVQGIGGALMLPVVRVVILKTTLPGGENCRP</sequence>
<proteinExistence type="predicted"/>
<dbReference type="SUPFAM" id="SSF103473">
    <property type="entry name" value="MFS general substrate transporter"/>
    <property type="match status" value="1"/>
</dbReference>
<gene>
    <name evidence="9" type="ORF">ABK905_10750</name>
</gene>
<evidence type="ECO:0000256" key="4">
    <source>
        <dbReference type="ARBA" id="ARBA00022692"/>
    </source>
</evidence>
<feature type="transmembrane region" description="Helical" evidence="7">
    <location>
        <begin position="101"/>
        <end position="121"/>
    </location>
</feature>
<reference evidence="9" key="1">
    <citation type="submission" date="2024-06" db="EMBL/GenBank/DDBJ databases">
        <authorList>
            <person name="Coelho C."/>
            <person name="Bento M."/>
            <person name="Garcia E."/>
            <person name="Camelo A."/>
            <person name="Brandao I."/>
            <person name="Espirito Santo C."/>
            <person name="Trovao J."/>
            <person name="Verissimo A."/>
            <person name="Costa J."/>
            <person name="Tiago I."/>
        </authorList>
    </citation>
    <scope>NUCLEOTIDE SEQUENCE</scope>
    <source>
        <strain evidence="9">KWT182</strain>
    </source>
</reference>
<name>A0AAU7QES6_9GAMM</name>
<evidence type="ECO:0000256" key="2">
    <source>
        <dbReference type="ARBA" id="ARBA00022448"/>
    </source>
</evidence>
<dbReference type="Pfam" id="PF07690">
    <property type="entry name" value="MFS_1"/>
    <property type="match status" value="1"/>
</dbReference>
<feature type="transmembrane region" description="Helical" evidence="7">
    <location>
        <begin position="7"/>
        <end position="31"/>
    </location>
</feature>
<dbReference type="EMBL" id="CP157947">
    <property type="protein sequence ID" value="XBS71366.1"/>
    <property type="molecule type" value="Genomic_DNA"/>
</dbReference>
<dbReference type="InterPro" id="IPR011701">
    <property type="entry name" value="MFS"/>
</dbReference>
<feature type="transmembrane region" description="Helical" evidence="7">
    <location>
        <begin position="43"/>
        <end position="63"/>
    </location>
</feature>
<evidence type="ECO:0000313" key="9">
    <source>
        <dbReference type="EMBL" id="XBS71366.1"/>
    </source>
</evidence>
<keyword evidence="3" id="KW-1003">Cell membrane</keyword>
<accession>A0AAU7QES6</accession>
<dbReference type="PANTHER" id="PTHR42718">
    <property type="entry name" value="MAJOR FACILITATOR SUPERFAMILY MULTIDRUG TRANSPORTER MFSC"/>
    <property type="match status" value="1"/>
</dbReference>
<keyword evidence="6 7" id="KW-0472">Membrane</keyword>
<dbReference type="GO" id="GO:0022857">
    <property type="term" value="F:transmembrane transporter activity"/>
    <property type="evidence" value="ECO:0007669"/>
    <property type="project" value="InterPro"/>
</dbReference>
<organism evidence="9">
    <name type="scientific">Acerihabitans sp. KWT182</name>
    <dbReference type="NCBI Taxonomy" id="3157919"/>
    <lineage>
        <taxon>Bacteria</taxon>
        <taxon>Pseudomonadati</taxon>
        <taxon>Pseudomonadota</taxon>
        <taxon>Gammaproteobacteria</taxon>
        <taxon>Enterobacterales</taxon>
        <taxon>Pectobacteriaceae</taxon>
        <taxon>Acerihabitans</taxon>
    </lineage>
</organism>
<dbReference type="InterPro" id="IPR020846">
    <property type="entry name" value="MFS_dom"/>
</dbReference>
<keyword evidence="2" id="KW-0813">Transport</keyword>
<feature type="transmembrane region" description="Helical" evidence="7">
    <location>
        <begin position="75"/>
        <end position="95"/>
    </location>
</feature>
<dbReference type="Gene3D" id="1.20.1720.10">
    <property type="entry name" value="Multidrug resistance protein D"/>
    <property type="match status" value="1"/>
</dbReference>
<evidence type="ECO:0000256" key="5">
    <source>
        <dbReference type="ARBA" id="ARBA00022989"/>
    </source>
</evidence>
<dbReference type="GO" id="GO:0005886">
    <property type="term" value="C:plasma membrane"/>
    <property type="evidence" value="ECO:0007669"/>
    <property type="project" value="UniProtKB-SubCell"/>
</dbReference>
<dbReference type="PROSITE" id="PS50850">
    <property type="entry name" value="MFS"/>
    <property type="match status" value="1"/>
</dbReference>